<dbReference type="Gramene" id="LPERR03G06080.1">
    <property type="protein sequence ID" value="LPERR03G06080.1"/>
    <property type="gene ID" value="LPERR03G06080"/>
</dbReference>
<dbReference type="Proteomes" id="UP000032180">
    <property type="component" value="Chromosome 3"/>
</dbReference>
<dbReference type="HOGENOM" id="CLU_1491127_0_0_1"/>
<protein>
    <submittedName>
        <fullName evidence="1">Uncharacterized protein</fullName>
    </submittedName>
</protein>
<dbReference type="EnsemblPlants" id="LPERR03G06080.1">
    <property type="protein sequence ID" value="LPERR03G06080.1"/>
    <property type="gene ID" value="LPERR03G06080"/>
</dbReference>
<accession>A0A0D9VQM3</accession>
<evidence type="ECO:0000313" key="1">
    <source>
        <dbReference type="EnsemblPlants" id="LPERR03G06080.1"/>
    </source>
</evidence>
<reference evidence="1" key="3">
    <citation type="submission" date="2015-04" db="UniProtKB">
        <authorList>
            <consortium name="EnsemblPlants"/>
        </authorList>
    </citation>
    <scope>IDENTIFICATION</scope>
</reference>
<reference evidence="1 2" key="1">
    <citation type="submission" date="2012-08" db="EMBL/GenBank/DDBJ databases">
        <title>Oryza genome evolution.</title>
        <authorList>
            <person name="Wing R.A."/>
        </authorList>
    </citation>
    <scope>NUCLEOTIDE SEQUENCE</scope>
</reference>
<proteinExistence type="predicted"/>
<organism evidence="1 2">
    <name type="scientific">Leersia perrieri</name>
    <dbReference type="NCBI Taxonomy" id="77586"/>
    <lineage>
        <taxon>Eukaryota</taxon>
        <taxon>Viridiplantae</taxon>
        <taxon>Streptophyta</taxon>
        <taxon>Embryophyta</taxon>
        <taxon>Tracheophyta</taxon>
        <taxon>Spermatophyta</taxon>
        <taxon>Magnoliopsida</taxon>
        <taxon>Liliopsida</taxon>
        <taxon>Poales</taxon>
        <taxon>Poaceae</taxon>
        <taxon>BOP clade</taxon>
        <taxon>Oryzoideae</taxon>
        <taxon>Oryzeae</taxon>
        <taxon>Oryzinae</taxon>
        <taxon>Leersia</taxon>
    </lineage>
</organism>
<dbReference type="AlphaFoldDB" id="A0A0D9VQM3"/>
<name>A0A0D9VQM3_9ORYZ</name>
<sequence>MVLSSPPSPAEPNRFYKYGVPPTCPRSAHAPRTSHGTGSIYAAAFTSPFFFFSAPFLSPPVSSHLVSPTELAADFFKGRERAPPRFLSFLGRGVCSPLIDPSVIRPSIGVGFGCGWGLAVSAAVAEDGAAVRAAAGRRRGVQVPAVPRRCRIQGRHHLQGLLRQLRPRLPLRSRSEHMPRP</sequence>
<keyword evidence="2" id="KW-1185">Reference proteome</keyword>
<evidence type="ECO:0000313" key="2">
    <source>
        <dbReference type="Proteomes" id="UP000032180"/>
    </source>
</evidence>
<reference evidence="2" key="2">
    <citation type="submission" date="2013-12" db="EMBL/GenBank/DDBJ databases">
        <authorList>
            <person name="Yu Y."/>
            <person name="Lee S."/>
            <person name="de Baynast K."/>
            <person name="Wissotski M."/>
            <person name="Liu L."/>
            <person name="Talag J."/>
            <person name="Goicoechea J."/>
            <person name="Angelova A."/>
            <person name="Jetty R."/>
            <person name="Kudrna D."/>
            <person name="Golser W."/>
            <person name="Rivera L."/>
            <person name="Zhang J."/>
            <person name="Wing R."/>
        </authorList>
    </citation>
    <scope>NUCLEOTIDE SEQUENCE</scope>
</reference>